<evidence type="ECO:0000256" key="5">
    <source>
        <dbReference type="ARBA" id="ARBA00022840"/>
    </source>
</evidence>
<evidence type="ECO:0000259" key="6">
    <source>
        <dbReference type="PROSITE" id="PS50011"/>
    </source>
</evidence>
<proteinExistence type="predicted"/>
<dbReference type="OrthoDB" id="283111at2759"/>
<dbReference type="OMA" id="DHAGQSC"/>
<keyword evidence="5" id="KW-0067">ATP-binding</keyword>
<dbReference type="PROSITE" id="PS50011">
    <property type="entry name" value="PROTEIN_KINASE_DOM"/>
    <property type="match status" value="1"/>
</dbReference>
<dbReference type="AlphaFoldDB" id="D8LY66"/>
<protein>
    <recommendedName>
        <fullName evidence="6">Protein kinase domain-containing protein</fullName>
    </recommendedName>
</protein>
<evidence type="ECO:0000313" key="7">
    <source>
        <dbReference type="EMBL" id="CBK20521.2"/>
    </source>
</evidence>
<accession>D8LY66</accession>
<organism evidence="7">
    <name type="scientific">Blastocystis hominis</name>
    <dbReference type="NCBI Taxonomy" id="12968"/>
    <lineage>
        <taxon>Eukaryota</taxon>
        <taxon>Sar</taxon>
        <taxon>Stramenopiles</taxon>
        <taxon>Bigyra</taxon>
        <taxon>Opalozoa</taxon>
        <taxon>Opalinata</taxon>
        <taxon>Blastocystidae</taxon>
        <taxon>Blastocystis</taxon>
    </lineage>
</organism>
<dbReference type="PANTHER" id="PTHR45646:SF11">
    <property type="entry name" value="SERINE_THREONINE-PROTEIN KINASE DOA"/>
    <property type="match status" value="1"/>
</dbReference>
<evidence type="ECO:0000256" key="1">
    <source>
        <dbReference type="ARBA" id="ARBA00022527"/>
    </source>
</evidence>
<dbReference type="Proteomes" id="UP000008312">
    <property type="component" value="Unassembled WGS sequence"/>
</dbReference>
<dbReference type="Pfam" id="PF00069">
    <property type="entry name" value="Pkinase"/>
    <property type="match status" value="1"/>
</dbReference>
<evidence type="ECO:0000256" key="2">
    <source>
        <dbReference type="ARBA" id="ARBA00022679"/>
    </source>
</evidence>
<dbReference type="Gene3D" id="3.30.200.20">
    <property type="entry name" value="Phosphorylase Kinase, domain 1"/>
    <property type="match status" value="1"/>
</dbReference>
<dbReference type="GO" id="GO:0004674">
    <property type="term" value="F:protein serine/threonine kinase activity"/>
    <property type="evidence" value="ECO:0007669"/>
    <property type="project" value="UniProtKB-KW"/>
</dbReference>
<keyword evidence="8" id="KW-1185">Reference proteome</keyword>
<dbReference type="GO" id="GO:0005634">
    <property type="term" value="C:nucleus"/>
    <property type="evidence" value="ECO:0007669"/>
    <property type="project" value="TreeGrafter"/>
</dbReference>
<gene>
    <name evidence="7" type="ORF">GSBLH_T00000840001</name>
</gene>
<feature type="domain" description="Protein kinase" evidence="6">
    <location>
        <begin position="30"/>
        <end position="346"/>
    </location>
</feature>
<dbReference type="InterPro" id="IPR051175">
    <property type="entry name" value="CLK_kinases"/>
</dbReference>
<keyword evidence="1" id="KW-0723">Serine/threonine-protein kinase</keyword>
<dbReference type="InterPro" id="IPR000719">
    <property type="entry name" value="Prot_kinase_dom"/>
</dbReference>
<dbReference type="RefSeq" id="XP_012894569.1">
    <property type="nucleotide sequence ID" value="XM_013039115.1"/>
</dbReference>
<dbReference type="SUPFAM" id="SSF56112">
    <property type="entry name" value="Protein kinase-like (PK-like)"/>
    <property type="match status" value="1"/>
</dbReference>
<dbReference type="InterPro" id="IPR008271">
    <property type="entry name" value="Ser/Thr_kinase_AS"/>
</dbReference>
<evidence type="ECO:0000256" key="3">
    <source>
        <dbReference type="ARBA" id="ARBA00022741"/>
    </source>
</evidence>
<dbReference type="PROSITE" id="PS00108">
    <property type="entry name" value="PROTEIN_KINASE_ST"/>
    <property type="match status" value="1"/>
</dbReference>
<dbReference type="GeneID" id="24918129"/>
<name>D8LY66_BLAHO</name>
<keyword evidence="3" id="KW-0547">Nucleotide-binding</keyword>
<dbReference type="EMBL" id="FN668639">
    <property type="protein sequence ID" value="CBK20521.2"/>
    <property type="molecule type" value="Genomic_DNA"/>
</dbReference>
<keyword evidence="2" id="KW-0808">Transferase</keyword>
<reference evidence="7" key="1">
    <citation type="submission" date="2010-02" db="EMBL/GenBank/DDBJ databases">
        <title>Sequencing and annotation of the Blastocystis hominis genome.</title>
        <authorList>
            <person name="Wincker P."/>
        </authorList>
    </citation>
    <scope>NUCLEOTIDE SEQUENCE</scope>
    <source>
        <strain evidence="7">Singapore isolate B</strain>
    </source>
</reference>
<sequence>MSTSDVTGSFSHNHEERYEVHDGDVIIDRYIVLRTIGAGKCSTVTVAWDPIEKKHVALKINRREKRYELAAMREIKTIVTLHKRSGGKCNSITEILAWFNLDGYVFEIMPFMNKNLFEILIQRDFKPFDTTTLRLLLRQMVSSLGKMHNCGIIHTDIKPENVMFYPLDDGRPVDSATVPDFQPDFNHLCLIDFGSVSTANTPKRGLITTRTYRAPEVILDLEWSLPCDMWSLGCMAYELGCGRPLFQTHRHFFGNREHLALITKLLGRIPASMLAKLDATTASMFNEEGDLLWPPPITREIPEEKQPGGWASNDISWSARVRAVHAVRVAKTSIEEGVGEKRRSEA</sequence>
<evidence type="ECO:0000256" key="4">
    <source>
        <dbReference type="ARBA" id="ARBA00022777"/>
    </source>
</evidence>
<evidence type="ECO:0000313" key="8">
    <source>
        <dbReference type="Proteomes" id="UP000008312"/>
    </source>
</evidence>
<dbReference type="InterPro" id="IPR011009">
    <property type="entry name" value="Kinase-like_dom_sf"/>
</dbReference>
<keyword evidence="4" id="KW-0418">Kinase</keyword>
<dbReference type="PANTHER" id="PTHR45646">
    <property type="entry name" value="SERINE/THREONINE-PROTEIN KINASE DOA-RELATED"/>
    <property type="match status" value="1"/>
</dbReference>
<dbReference type="GO" id="GO:0005524">
    <property type="term" value="F:ATP binding"/>
    <property type="evidence" value="ECO:0007669"/>
    <property type="project" value="UniProtKB-KW"/>
</dbReference>
<dbReference type="InParanoid" id="D8LY66"/>
<dbReference type="SMART" id="SM00220">
    <property type="entry name" value="S_TKc"/>
    <property type="match status" value="1"/>
</dbReference>
<dbReference type="Gene3D" id="1.10.510.10">
    <property type="entry name" value="Transferase(Phosphotransferase) domain 1"/>
    <property type="match status" value="1"/>
</dbReference>